<dbReference type="GO" id="GO:0000977">
    <property type="term" value="F:RNA polymerase II transcription regulatory region sequence-specific DNA binding"/>
    <property type="evidence" value="ECO:0000318"/>
    <property type="project" value="GO_Central"/>
</dbReference>
<feature type="compositionally biased region" description="Low complexity" evidence="1">
    <location>
        <begin position="134"/>
        <end position="157"/>
    </location>
</feature>
<dbReference type="SMART" id="SM00353">
    <property type="entry name" value="HLH"/>
    <property type="match status" value="1"/>
</dbReference>
<evidence type="ECO:0000313" key="3">
    <source>
        <dbReference type="Proteomes" id="UP000005239"/>
    </source>
</evidence>
<dbReference type="Gene3D" id="4.10.280.10">
    <property type="entry name" value="Helix-loop-helix DNA-binding domain"/>
    <property type="match status" value="1"/>
</dbReference>
<dbReference type="GO" id="GO:0006357">
    <property type="term" value="P:regulation of transcription by RNA polymerase II"/>
    <property type="evidence" value="ECO:0000318"/>
    <property type="project" value="GO_Central"/>
</dbReference>
<dbReference type="InterPro" id="IPR050283">
    <property type="entry name" value="E-box_TF_Regulators"/>
</dbReference>
<dbReference type="AlphaFoldDB" id="A0A2A6C4W9"/>
<accession>A0A8R1YSQ3</accession>
<feature type="region of interest" description="Disordered" evidence="1">
    <location>
        <begin position="134"/>
        <end position="175"/>
    </location>
</feature>
<dbReference type="EnsemblMetazoa" id="PPA30788.1">
    <property type="protein sequence ID" value="PPA30788.1"/>
    <property type="gene ID" value="WBGene00203654"/>
</dbReference>
<dbReference type="Proteomes" id="UP000005239">
    <property type="component" value="Unassembled WGS sequence"/>
</dbReference>
<accession>A0A2A6C4W9</accession>
<dbReference type="GO" id="GO:0000981">
    <property type="term" value="F:DNA-binding transcription factor activity, RNA polymerase II-specific"/>
    <property type="evidence" value="ECO:0000318"/>
    <property type="project" value="GO_Central"/>
</dbReference>
<dbReference type="GO" id="GO:0032502">
    <property type="term" value="P:developmental process"/>
    <property type="evidence" value="ECO:0000318"/>
    <property type="project" value="GO_Central"/>
</dbReference>
<reference evidence="2" key="2">
    <citation type="submission" date="2022-06" db="UniProtKB">
        <authorList>
            <consortium name="EnsemblMetazoa"/>
        </authorList>
    </citation>
    <scope>IDENTIFICATION</scope>
    <source>
        <strain evidence="2">PS312</strain>
    </source>
</reference>
<dbReference type="OrthoDB" id="10055449at2759"/>
<name>A0A2A6C4W9_PRIPA</name>
<protein>
    <submittedName>
        <fullName evidence="2">Hnd-1</fullName>
    </submittedName>
</protein>
<sequence length="175" mass="20003">MPSKYPKELSEERKAASRNKEKKRNIDINQAFSVLQSSFSSVPFITRKKKVPKVKMLRLAIKYIQHLESILNGGYVVSEGIHGKPSPICPPRPLKLEDFERVAVEEFNERNTYSNRLHEDSEYYTLMRSRSSSSSLHLHDATSPSSSSHHAPSLTPSNSPPTFPSFHPIKYEYNQ</sequence>
<feature type="region of interest" description="Disordered" evidence="1">
    <location>
        <begin position="1"/>
        <end position="23"/>
    </location>
</feature>
<organism evidence="2 3">
    <name type="scientific">Pristionchus pacificus</name>
    <name type="common">Parasitic nematode worm</name>
    <dbReference type="NCBI Taxonomy" id="54126"/>
    <lineage>
        <taxon>Eukaryota</taxon>
        <taxon>Metazoa</taxon>
        <taxon>Ecdysozoa</taxon>
        <taxon>Nematoda</taxon>
        <taxon>Chromadorea</taxon>
        <taxon>Rhabditida</taxon>
        <taxon>Rhabditina</taxon>
        <taxon>Diplogasteromorpha</taxon>
        <taxon>Diplogasteroidea</taxon>
        <taxon>Neodiplogasteridae</taxon>
        <taxon>Pristionchus</taxon>
    </lineage>
</organism>
<dbReference type="PANTHER" id="PTHR23349">
    <property type="entry name" value="BASIC HELIX-LOOP-HELIX TRANSCRIPTION FACTOR, TWIST"/>
    <property type="match status" value="1"/>
</dbReference>
<dbReference type="Pfam" id="PF00010">
    <property type="entry name" value="HLH"/>
    <property type="match status" value="1"/>
</dbReference>
<dbReference type="SUPFAM" id="SSF47459">
    <property type="entry name" value="HLH, helix-loop-helix DNA-binding domain"/>
    <property type="match status" value="1"/>
</dbReference>
<dbReference type="GO" id="GO:0046983">
    <property type="term" value="F:protein dimerization activity"/>
    <property type="evidence" value="ECO:0007669"/>
    <property type="project" value="InterPro"/>
</dbReference>
<reference evidence="3" key="1">
    <citation type="journal article" date="2008" name="Nat. Genet.">
        <title>The Pristionchus pacificus genome provides a unique perspective on nematode lifestyle and parasitism.</title>
        <authorList>
            <person name="Dieterich C."/>
            <person name="Clifton S.W."/>
            <person name="Schuster L.N."/>
            <person name="Chinwalla A."/>
            <person name="Delehaunty K."/>
            <person name="Dinkelacker I."/>
            <person name="Fulton L."/>
            <person name="Fulton R."/>
            <person name="Godfrey J."/>
            <person name="Minx P."/>
            <person name="Mitreva M."/>
            <person name="Roeseler W."/>
            <person name="Tian H."/>
            <person name="Witte H."/>
            <person name="Yang S.P."/>
            <person name="Wilson R.K."/>
            <person name="Sommer R.J."/>
        </authorList>
    </citation>
    <scope>NUCLEOTIDE SEQUENCE [LARGE SCALE GENOMIC DNA]</scope>
    <source>
        <strain evidence="3">PS312</strain>
    </source>
</reference>
<dbReference type="PANTHER" id="PTHR23349:SF68">
    <property type="entry name" value="FI14601P"/>
    <property type="match status" value="1"/>
</dbReference>
<evidence type="ECO:0000313" key="2">
    <source>
        <dbReference type="EnsemblMetazoa" id="PPA30788.1"/>
    </source>
</evidence>
<dbReference type="InterPro" id="IPR036638">
    <property type="entry name" value="HLH_DNA-bd_sf"/>
</dbReference>
<dbReference type="InterPro" id="IPR011598">
    <property type="entry name" value="bHLH_dom"/>
</dbReference>
<proteinExistence type="predicted"/>
<dbReference type="PROSITE" id="PS50888">
    <property type="entry name" value="BHLH"/>
    <property type="match status" value="1"/>
</dbReference>
<keyword evidence="3" id="KW-1185">Reference proteome</keyword>
<feature type="compositionally biased region" description="Basic and acidic residues" evidence="1">
    <location>
        <begin position="1"/>
        <end position="19"/>
    </location>
</feature>
<gene>
    <name evidence="2" type="primary">WBGene00203654</name>
</gene>
<evidence type="ECO:0000256" key="1">
    <source>
        <dbReference type="SAM" id="MobiDB-lite"/>
    </source>
</evidence>